<dbReference type="EMBL" id="UGLC01000004">
    <property type="protein sequence ID" value="STU49995.1"/>
    <property type="molecule type" value="Genomic_DNA"/>
</dbReference>
<evidence type="ECO:0000256" key="1">
    <source>
        <dbReference type="ARBA" id="ARBA00000847"/>
    </source>
</evidence>
<evidence type="ECO:0000313" key="18">
    <source>
        <dbReference type="Proteomes" id="UP000255099"/>
    </source>
</evidence>
<evidence type="ECO:0000313" key="20">
    <source>
        <dbReference type="Proteomes" id="UP000294876"/>
    </source>
</evidence>
<dbReference type="InterPro" id="IPR020084">
    <property type="entry name" value="NUDIX_hydrolase_CS"/>
</dbReference>
<evidence type="ECO:0000313" key="16">
    <source>
        <dbReference type="Proteomes" id="UP000254340"/>
    </source>
</evidence>
<dbReference type="GO" id="GO:0006753">
    <property type="term" value="P:nucleoside phosphate metabolic process"/>
    <property type="evidence" value="ECO:0007669"/>
    <property type="project" value="TreeGrafter"/>
</dbReference>
<gene>
    <name evidence="12" type="primary">nudF_2</name>
    <name evidence="11" type="synonym">nudF_1</name>
    <name evidence="14" type="ORF">NCTC204_02069</name>
    <name evidence="12" type="ORF">NCTC5047_03823</name>
    <name evidence="13" type="ORF">NCTC8849_06400</name>
    <name evidence="11" type="ORF">NCTC9637_00523</name>
    <name evidence="15" type="ORF">SAMEA104567804_01377</name>
</gene>
<dbReference type="Proteomes" id="UP000294876">
    <property type="component" value="Unassembled WGS sequence"/>
</dbReference>
<keyword evidence="6 9" id="KW-0378">Hydrolase</keyword>
<dbReference type="InterPro" id="IPR000086">
    <property type="entry name" value="NUDIX_hydrolase_dom"/>
</dbReference>
<dbReference type="InterPro" id="IPR020476">
    <property type="entry name" value="Nudix_hydrolase"/>
</dbReference>
<dbReference type="EMBL" id="CAAGWG010000003">
    <property type="protein sequence ID" value="VGC86662.1"/>
    <property type="molecule type" value="Genomic_DNA"/>
</dbReference>
<dbReference type="PANTHER" id="PTHR11839">
    <property type="entry name" value="UDP/ADP-SUGAR PYROPHOSPHATASE"/>
    <property type="match status" value="1"/>
</dbReference>
<evidence type="ECO:0000313" key="13">
    <source>
        <dbReference type="EMBL" id="STU49995.1"/>
    </source>
</evidence>
<evidence type="ECO:0000256" key="2">
    <source>
        <dbReference type="ARBA" id="ARBA00001946"/>
    </source>
</evidence>
<evidence type="ECO:0000256" key="4">
    <source>
        <dbReference type="ARBA" id="ARBA00011738"/>
    </source>
</evidence>
<dbReference type="Gene3D" id="3.90.79.10">
    <property type="entry name" value="Nucleoside Triphosphate Pyrophosphohydrolase"/>
    <property type="match status" value="1"/>
</dbReference>
<reference evidence="15 20" key="2">
    <citation type="submission" date="2019-03" db="EMBL/GenBank/DDBJ databases">
        <authorList>
            <consortium name="Pathogen Informatics"/>
        </authorList>
    </citation>
    <scope>NUCLEOTIDE SEQUENCE [LARGE SCALE GENOMIC DNA]</scope>
    <source>
        <strain evidence="15 20">5012STDY7312589</strain>
    </source>
</reference>
<sequence>MKKKLTAADMHDPQVIAETPWFSMRKVGIDVAPGERRDFYSIHYPRPAVGIVAIQDEKVLLIRHYRYLIDKVVWAIPSGGVDEGEDPAVAALRELREETGWQAQRVEEIIRFNPSYGSSDQLFITWLATGLRWVGMDADQDEVMETGWFTFDEINQLIARGEMPDGLSLVPLLQLMAQRRSGSLTA</sequence>
<protein>
    <recommendedName>
        <fullName evidence="5">GDP-mannose pyrophosphatase</fullName>
    </recommendedName>
    <alternativeName>
        <fullName evidence="7">GDP-mannose hydrolase</fullName>
    </alternativeName>
    <alternativeName>
        <fullName evidence="8">GDPMK</fullName>
    </alternativeName>
</protein>
<dbReference type="EMBL" id="UGLB01000003">
    <property type="protein sequence ID" value="STT45674.1"/>
    <property type="molecule type" value="Genomic_DNA"/>
</dbReference>
<dbReference type="Proteomes" id="UP000254799">
    <property type="component" value="Unassembled WGS sequence"/>
</dbReference>
<dbReference type="GO" id="GO:0005829">
    <property type="term" value="C:cytosol"/>
    <property type="evidence" value="ECO:0007669"/>
    <property type="project" value="TreeGrafter"/>
</dbReference>
<proteinExistence type="inferred from homology"/>
<evidence type="ECO:0000313" key="11">
    <source>
        <dbReference type="EMBL" id="STT45674.1"/>
    </source>
</evidence>
<evidence type="ECO:0000256" key="6">
    <source>
        <dbReference type="ARBA" id="ARBA00022801"/>
    </source>
</evidence>
<dbReference type="EMBL" id="UGMD01000002">
    <property type="protein sequence ID" value="STU87159.1"/>
    <property type="molecule type" value="Genomic_DNA"/>
</dbReference>
<comment type="subunit">
    <text evidence="4">Homodimer.</text>
</comment>
<evidence type="ECO:0000313" key="14">
    <source>
        <dbReference type="EMBL" id="STU87159.1"/>
    </source>
</evidence>
<dbReference type="GO" id="GO:0019693">
    <property type="term" value="P:ribose phosphate metabolic process"/>
    <property type="evidence" value="ECO:0007669"/>
    <property type="project" value="TreeGrafter"/>
</dbReference>
<dbReference type="AlphaFoldDB" id="A0A080SV58"/>
<feature type="domain" description="Nudix hydrolase" evidence="10">
    <location>
        <begin position="44"/>
        <end position="171"/>
    </location>
</feature>
<dbReference type="Pfam" id="PF00293">
    <property type="entry name" value="NUDIX"/>
    <property type="match status" value="1"/>
</dbReference>
<dbReference type="RefSeq" id="WP_009308807.1">
    <property type="nucleotide sequence ID" value="NZ_AP021880.1"/>
</dbReference>
<evidence type="ECO:0000256" key="5">
    <source>
        <dbReference type="ARBA" id="ARBA00016377"/>
    </source>
</evidence>
<dbReference type="SUPFAM" id="SSF55811">
    <property type="entry name" value="Nudix"/>
    <property type="match status" value="1"/>
</dbReference>
<evidence type="ECO:0000256" key="3">
    <source>
        <dbReference type="ARBA" id="ARBA00007275"/>
    </source>
</evidence>
<dbReference type="InterPro" id="IPR015797">
    <property type="entry name" value="NUDIX_hydrolase-like_dom_sf"/>
</dbReference>
<name>A0A080SV58_KLEPN</name>
<evidence type="ECO:0000256" key="7">
    <source>
        <dbReference type="ARBA" id="ARBA00032162"/>
    </source>
</evidence>
<evidence type="ECO:0000256" key="8">
    <source>
        <dbReference type="ARBA" id="ARBA00032272"/>
    </source>
</evidence>
<dbReference type="PANTHER" id="PTHR11839:SF18">
    <property type="entry name" value="NUDIX HYDROLASE DOMAIN-CONTAINING PROTEIN"/>
    <property type="match status" value="1"/>
</dbReference>
<comment type="catalytic activity">
    <reaction evidence="1">
        <text>GDP-alpha-D-mannose + H2O = alpha-D-mannose 1-phosphate + GMP + 2 H(+)</text>
        <dbReference type="Rhea" id="RHEA:27978"/>
        <dbReference type="ChEBI" id="CHEBI:15377"/>
        <dbReference type="ChEBI" id="CHEBI:15378"/>
        <dbReference type="ChEBI" id="CHEBI:57527"/>
        <dbReference type="ChEBI" id="CHEBI:58115"/>
        <dbReference type="ChEBI" id="CHEBI:58409"/>
    </reaction>
</comment>
<dbReference type="PROSITE" id="PS51462">
    <property type="entry name" value="NUDIX"/>
    <property type="match status" value="1"/>
</dbReference>
<evidence type="ECO:0000313" key="12">
    <source>
        <dbReference type="EMBL" id="STT82848.1"/>
    </source>
</evidence>
<dbReference type="EMBL" id="UGLH01000006">
    <property type="protein sequence ID" value="STT82848.1"/>
    <property type="molecule type" value="Genomic_DNA"/>
</dbReference>
<accession>A0A080SV58</accession>
<evidence type="ECO:0000256" key="9">
    <source>
        <dbReference type="RuleBase" id="RU003476"/>
    </source>
</evidence>
<dbReference type="GO" id="GO:0016462">
    <property type="term" value="F:pyrophosphatase activity"/>
    <property type="evidence" value="ECO:0007669"/>
    <property type="project" value="UniProtKB-ARBA"/>
</dbReference>
<comment type="cofactor">
    <cofactor evidence="2">
        <name>Mg(2+)</name>
        <dbReference type="ChEBI" id="CHEBI:18420"/>
    </cofactor>
</comment>
<dbReference type="Proteomes" id="UP000255099">
    <property type="component" value="Unassembled WGS sequence"/>
</dbReference>
<dbReference type="Proteomes" id="UP000254340">
    <property type="component" value="Unassembled WGS sequence"/>
</dbReference>
<evidence type="ECO:0000313" key="15">
    <source>
        <dbReference type="EMBL" id="VGC86662.1"/>
    </source>
</evidence>
<dbReference type="Proteomes" id="UP000255192">
    <property type="component" value="Unassembled WGS sequence"/>
</dbReference>
<dbReference type="PRINTS" id="PR00502">
    <property type="entry name" value="NUDIXFAMILY"/>
</dbReference>
<evidence type="ECO:0000313" key="17">
    <source>
        <dbReference type="Proteomes" id="UP000254799"/>
    </source>
</evidence>
<organism evidence="12 16">
    <name type="scientific">Klebsiella pneumoniae</name>
    <dbReference type="NCBI Taxonomy" id="573"/>
    <lineage>
        <taxon>Bacteria</taxon>
        <taxon>Pseudomonadati</taxon>
        <taxon>Pseudomonadota</taxon>
        <taxon>Gammaproteobacteria</taxon>
        <taxon>Enterobacterales</taxon>
        <taxon>Enterobacteriaceae</taxon>
        <taxon>Klebsiella/Raoultella group</taxon>
        <taxon>Klebsiella</taxon>
        <taxon>Klebsiella pneumoniae complex</taxon>
    </lineage>
</organism>
<dbReference type="PROSITE" id="PS00893">
    <property type="entry name" value="NUDIX_BOX"/>
    <property type="match status" value="1"/>
</dbReference>
<comment type="similarity">
    <text evidence="3">Belongs to the Nudix hydrolase family. NudK subfamily.</text>
</comment>
<evidence type="ECO:0000313" key="19">
    <source>
        <dbReference type="Proteomes" id="UP000255192"/>
    </source>
</evidence>
<reference evidence="16 17" key="1">
    <citation type="submission" date="2018-06" db="EMBL/GenBank/DDBJ databases">
        <authorList>
            <consortium name="Pathogen Informatics"/>
            <person name="Doyle S."/>
        </authorList>
    </citation>
    <scope>NUCLEOTIDE SEQUENCE [LARGE SCALE GENOMIC DNA]</scope>
    <source>
        <strain evidence="14 19">NCTC204</strain>
        <strain evidence="12 16">NCTC5047</strain>
        <strain evidence="13 17">NCTC8849</strain>
        <strain evidence="11 18">NCTC9637</strain>
    </source>
</reference>
<evidence type="ECO:0000259" key="10">
    <source>
        <dbReference type="PROSITE" id="PS51462"/>
    </source>
</evidence>